<dbReference type="EMBL" id="CABVIJ010000007">
    <property type="protein sequence ID" value="VVO81805.1"/>
    <property type="molecule type" value="Genomic_DNA"/>
</dbReference>
<proteinExistence type="predicted"/>
<sequence>MSTSNMISTLFGHEEFSIIADSAAFLRECALLGFKTANIFELTKLPKNTIVFSFSNQAARVMFQIAENADRKKSIFCAAQVFEPSVTAAMYSLRLLLSSDFEHSLSMQRSVLSMLNSNQEFSLRGNHAAASVSIHSHAKAYALLAEDISDNFIQSVAEFFEVHYAHMDPKEPSPFSFNGTLRVAGILAVQRKPNPTLPEGLKSSLRWLSDRIAQEGATISIKDNTIISFKINDEEQIKLLDLAAGNRGLKLTEFAIGVNQAIAPDIDYKMNSQMNEGISGVHLAIGDGSSGFHIDFLSSSVYVTPLHTISEQANA</sequence>
<gene>
    <name evidence="2" type="ORF">PS732_01879</name>
</gene>
<evidence type="ECO:0000259" key="1">
    <source>
        <dbReference type="Pfam" id="PF26231"/>
    </source>
</evidence>
<evidence type="ECO:0000313" key="2">
    <source>
        <dbReference type="EMBL" id="VVO81805.1"/>
    </source>
</evidence>
<evidence type="ECO:0000313" key="3">
    <source>
        <dbReference type="Proteomes" id="UP000325779"/>
    </source>
</evidence>
<dbReference type="Proteomes" id="UP000325779">
    <property type="component" value="Unassembled WGS sequence"/>
</dbReference>
<dbReference type="AlphaFoldDB" id="A0ABD7VDQ5"/>
<feature type="domain" description="Crocagin biosynthetic protein CgnE/B" evidence="1">
    <location>
        <begin position="14"/>
        <end position="301"/>
    </location>
</feature>
<dbReference type="RefSeq" id="WP_150596626.1">
    <property type="nucleotide sequence ID" value="NZ_CABVIJ010000007.1"/>
</dbReference>
<organism evidence="2 3">
    <name type="scientific">Pseudomonas fluorescens</name>
    <dbReference type="NCBI Taxonomy" id="294"/>
    <lineage>
        <taxon>Bacteria</taxon>
        <taxon>Pseudomonadati</taxon>
        <taxon>Pseudomonadota</taxon>
        <taxon>Gammaproteobacteria</taxon>
        <taxon>Pseudomonadales</taxon>
        <taxon>Pseudomonadaceae</taxon>
        <taxon>Pseudomonas</taxon>
    </lineage>
</organism>
<name>A0ABD7VDQ5_PSEFL</name>
<protein>
    <recommendedName>
        <fullName evidence="1">Crocagin biosynthetic protein CgnE/B domain-containing protein</fullName>
    </recommendedName>
</protein>
<dbReference type="InterPro" id="IPR058799">
    <property type="entry name" value="CgnE_B"/>
</dbReference>
<dbReference type="Pfam" id="PF26231">
    <property type="entry name" value="CgnE_B"/>
    <property type="match status" value="1"/>
</dbReference>
<reference evidence="2 3" key="1">
    <citation type="submission" date="2019-09" db="EMBL/GenBank/DDBJ databases">
        <authorList>
            <person name="Chandra G."/>
            <person name="Truman W A."/>
        </authorList>
    </citation>
    <scope>NUCLEOTIDE SEQUENCE [LARGE SCALE GENOMIC DNA]</scope>
    <source>
        <strain evidence="2">PS732</strain>
    </source>
</reference>
<comment type="caution">
    <text evidence="2">The sequence shown here is derived from an EMBL/GenBank/DDBJ whole genome shotgun (WGS) entry which is preliminary data.</text>
</comment>
<dbReference type="SUPFAM" id="SSF144052">
    <property type="entry name" value="Thermophilic metalloprotease-like"/>
    <property type="match status" value="1"/>
</dbReference>
<accession>A0ABD7VDQ5</accession>